<accession>A0A5S3PER4</accession>
<dbReference type="SUPFAM" id="SSF140566">
    <property type="entry name" value="FlgN-like"/>
    <property type="match status" value="1"/>
</dbReference>
<organism evidence="1 2">
    <name type="scientific">Sulfitobacter sabulilitoris</name>
    <dbReference type="NCBI Taxonomy" id="2562655"/>
    <lineage>
        <taxon>Bacteria</taxon>
        <taxon>Pseudomonadati</taxon>
        <taxon>Pseudomonadota</taxon>
        <taxon>Alphaproteobacteria</taxon>
        <taxon>Rhodobacterales</taxon>
        <taxon>Roseobacteraceae</taxon>
        <taxon>Sulfitobacter</taxon>
    </lineage>
</organism>
<keyword evidence="1" id="KW-0966">Cell projection</keyword>
<dbReference type="Proteomes" id="UP000309550">
    <property type="component" value="Unassembled WGS sequence"/>
</dbReference>
<comment type="caution">
    <text evidence="1">The sequence shown here is derived from an EMBL/GenBank/DDBJ whole genome shotgun (WGS) entry which is preliminary data.</text>
</comment>
<dbReference type="EMBL" id="VANS01000002">
    <property type="protein sequence ID" value="TMM52517.1"/>
    <property type="molecule type" value="Genomic_DNA"/>
</dbReference>
<protein>
    <submittedName>
        <fullName evidence="1">Flagellar protein FlgN</fullName>
    </submittedName>
</protein>
<dbReference type="RefSeq" id="WP_138662058.1">
    <property type="nucleotide sequence ID" value="NZ_VANS01000002.1"/>
</dbReference>
<dbReference type="AlphaFoldDB" id="A0A5S3PER4"/>
<evidence type="ECO:0000313" key="2">
    <source>
        <dbReference type="Proteomes" id="UP000309550"/>
    </source>
</evidence>
<name>A0A5S3PER4_9RHOB</name>
<proteinExistence type="predicted"/>
<sequence length="119" mass="13139">MTDDTFETTLGALNDLLDAERAAVIAGDLDQIARLSARKENLIDALAVLETLDHEALALVSGKVARNQVLLDRALEGIRSVARRLDALRRVRMSLETYDDRGAKRSIDIVHDTSVEKRA</sequence>
<reference evidence="1 2" key="1">
    <citation type="submission" date="2019-05" db="EMBL/GenBank/DDBJ databases">
        <title>Sulfitobacter sabulilitoris sp. nov., isolated from a marine sand.</title>
        <authorList>
            <person name="Yoon J.-H."/>
        </authorList>
    </citation>
    <scope>NUCLEOTIDE SEQUENCE [LARGE SCALE GENOMIC DNA]</scope>
    <source>
        <strain evidence="1 2">HSMS-29</strain>
    </source>
</reference>
<evidence type="ECO:0000313" key="1">
    <source>
        <dbReference type="EMBL" id="TMM52517.1"/>
    </source>
</evidence>
<gene>
    <name evidence="1" type="ORF">FDT80_09565</name>
</gene>
<dbReference type="GO" id="GO:0044780">
    <property type="term" value="P:bacterial-type flagellum assembly"/>
    <property type="evidence" value="ECO:0007669"/>
    <property type="project" value="InterPro"/>
</dbReference>
<dbReference type="OrthoDB" id="7862860at2"/>
<dbReference type="InterPro" id="IPR036679">
    <property type="entry name" value="FlgN-like_sf"/>
</dbReference>
<keyword evidence="1" id="KW-0969">Cilium</keyword>
<keyword evidence="1" id="KW-0282">Flagellum</keyword>
<dbReference type="Gene3D" id="1.20.58.300">
    <property type="entry name" value="FlgN-like"/>
    <property type="match status" value="1"/>
</dbReference>
<keyword evidence="2" id="KW-1185">Reference proteome</keyword>